<feature type="coiled-coil region" evidence="1">
    <location>
        <begin position="547"/>
        <end position="577"/>
    </location>
</feature>
<comment type="caution">
    <text evidence="3">The sequence shown here is derived from an EMBL/GenBank/DDBJ whole genome shotgun (WGS) entry which is preliminary data.</text>
</comment>
<sequence length="733" mass="82908">TLTKETKNAGIQASPCPWTRFYFEEESTESGKHTVFKHFDVLRDAPPLPRKEKSLIIQEEVPQWLEEQWSRIYYCHLQDSPQTIAGTAGVTEFAEAVWPEVEMHSSKAICPPAVNLLDVGERERLITVENFCQYVARLKPRTPNDVKNLAELRLGLLTLLADQMSNAAGLFAERTREKEEQTTNYYQSVLTKTNDAHTSKLMEAKKEHQDEFGMVMRASNVLNKMKKSVAKKRQTQLDCIQNELQQQSSDLQSQLSQIPELQARIQELEEQLAGSKTKDARIAELEEQLAKANSSNDEKLVAAHENFSHMKEEMQKIKEELEETSKMAERAGLADEYFQQAQEAMDESAKRSKIFQQRMEEMKAKDDILRDQRNSSSVPSLNLSANRDMTATAWDKADKESEELWNSLEDLRTKVRATRAVVAPHAAAALEMRRTLKNNIMEVVQHASNISSNLSEDAGTAPSSSAADIERADAQLNSVLQILYHLDSTISLMEHPAEYQSLETLAMTQQAQLEYLEQLTAQVTELRERMPLMHHSEEQATVMVGMCDNLMKRMLHMKELLQEAQAKEKEVVHMHLEAEQSIQQQMAEFKLRADALGGDQQSQLLSQLQEVVAVTPEPRAQLEWGDLESEDSERWTKAMEMHLEQLKEIENKVDRFKKLSESGLQYMAAGPCLSPQPAPSSPIQEGEGERGLQQACAGPCLSSLVPAPLLPPFKKVRESVPPVHGSRALPIPW</sequence>
<proteinExistence type="predicted"/>
<accession>A0AAE0KNF4</accession>
<evidence type="ECO:0000313" key="3">
    <source>
        <dbReference type="EMBL" id="KAK3255017.1"/>
    </source>
</evidence>
<protein>
    <submittedName>
        <fullName evidence="3">Uncharacterized protein</fullName>
    </submittedName>
</protein>
<feature type="region of interest" description="Disordered" evidence="2">
    <location>
        <begin position="670"/>
        <end position="691"/>
    </location>
</feature>
<name>A0AAE0KNF4_9CHLO</name>
<organism evidence="3 4">
    <name type="scientific">Cymbomonas tetramitiformis</name>
    <dbReference type="NCBI Taxonomy" id="36881"/>
    <lineage>
        <taxon>Eukaryota</taxon>
        <taxon>Viridiplantae</taxon>
        <taxon>Chlorophyta</taxon>
        <taxon>Pyramimonadophyceae</taxon>
        <taxon>Pyramimonadales</taxon>
        <taxon>Pyramimonadaceae</taxon>
        <taxon>Cymbomonas</taxon>
    </lineage>
</organism>
<keyword evidence="4" id="KW-1185">Reference proteome</keyword>
<dbReference type="AlphaFoldDB" id="A0AAE0KNF4"/>
<keyword evidence="1" id="KW-0175">Coiled coil</keyword>
<evidence type="ECO:0000313" key="4">
    <source>
        <dbReference type="Proteomes" id="UP001190700"/>
    </source>
</evidence>
<feature type="coiled-coil region" evidence="1">
    <location>
        <begin position="237"/>
        <end position="334"/>
    </location>
</feature>
<gene>
    <name evidence="3" type="ORF">CYMTET_35788</name>
</gene>
<feature type="coiled-coil region" evidence="1">
    <location>
        <begin position="632"/>
        <end position="659"/>
    </location>
</feature>
<evidence type="ECO:0000256" key="1">
    <source>
        <dbReference type="SAM" id="Coils"/>
    </source>
</evidence>
<evidence type="ECO:0000256" key="2">
    <source>
        <dbReference type="SAM" id="MobiDB-lite"/>
    </source>
</evidence>
<dbReference type="EMBL" id="LGRX02022913">
    <property type="protein sequence ID" value="KAK3255017.1"/>
    <property type="molecule type" value="Genomic_DNA"/>
</dbReference>
<dbReference type="Proteomes" id="UP001190700">
    <property type="component" value="Unassembled WGS sequence"/>
</dbReference>
<feature type="non-terminal residue" evidence="3">
    <location>
        <position position="1"/>
    </location>
</feature>
<reference evidence="3 4" key="1">
    <citation type="journal article" date="2015" name="Genome Biol. Evol.">
        <title>Comparative Genomics of a Bacterivorous Green Alga Reveals Evolutionary Causalities and Consequences of Phago-Mixotrophic Mode of Nutrition.</title>
        <authorList>
            <person name="Burns J.A."/>
            <person name="Paasch A."/>
            <person name="Narechania A."/>
            <person name="Kim E."/>
        </authorList>
    </citation>
    <scope>NUCLEOTIDE SEQUENCE [LARGE SCALE GENOMIC DNA]</scope>
    <source>
        <strain evidence="3 4">PLY_AMNH</strain>
    </source>
</reference>